<dbReference type="PANTHER" id="PTHR33540:SF2">
    <property type="entry name" value="TRNA THREONYLCARBAMOYLADENOSINE BIOSYNTHESIS PROTEIN TSAE"/>
    <property type="match status" value="1"/>
</dbReference>
<dbReference type="GO" id="GO:0046872">
    <property type="term" value="F:metal ion binding"/>
    <property type="evidence" value="ECO:0007669"/>
    <property type="project" value="UniProtKB-KW"/>
</dbReference>
<dbReference type="InterPro" id="IPR027417">
    <property type="entry name" value="P-loop_NTPase"/>
</dbReference>
<keyword evidence="11" id="KW-0808">Transferase</keyword>
<keyword evidence="5" id="KW-0819">tRNA processing</keyword>
<keyword evidence="7" id="KW-0547">Nucleotide-binding</keyword>
<comment type="caution">
    <text evidence="11">The sequence shown here is derived from an EMBL/GenBank/DDBJ whole genome shotgun (WGS) entry which is preliminary data.</text>
</comment>
<keyword evidence="4" id="KW-0963">Cytoplasm</keyword>
<comment type="similarity">
    <text evidence="2">Belongs to the TsaE family.</text>
</comment>
<evidence type="ECO:0000256" key="8">
    <source>
        <dbReference type="ARBA" id="ARBA00022840"/>
    </source>
</evidence>
<evidence type="ECO:0000256" key="5">
    <source>
        <dbReference type="ARBA" id="ARBA00022694"/>
    </source>
</evidence>
<evidence type="ECO:0000256" key="10">
    <source>
        <dbReference type="ARBA" id="ARBA00032441"/>
    </source>
</evidence>
<evidence type="ECO:0000256" key="7">
    <source>
        <dbReference type="ARBA" id="ARBA00022741"/>
    </source>
</evidence>
<dbReference type="GO" id="GO:0005524">
    <property type="term" value="F:ATP binding"/>
    <property type="evidence" value="ECO:0007669"/>
    <property type="project" value="UniProtKB-KW"/>
</dbReference>
<evidence type="ECO:0000256" key="2">
    <source>
        <dbReference type="ARBA" id="ARBA00007599"/>
    </source>
</evidence>
<dbReference type="EMBL" id="MGFH01000043">
    <property type="protein sequence ID" value="OGM07469.1"/>
    <property type="molecule type" value="Genomic_DNA"/>
</dbReference>
<organism evidence="11 12">
    <name type="scientific">Candidatus Wallbacteria bacterium GWC2_49_35</name>
    <dbReference type="NCBI Taxonomy" id="1817813"/>
    <lineage>
        <taxon>Bacteria</taxon>
        <taxon>Candidatus Walliibacteriota</taxon>
    </lineage>
</organism>
<sequence>MKIKTGSYEETCGLGKKIGANIAGSVLCRKYIITLDGELGSGKTAFVSGLAHGLGIDEHVLSPSFTIVKEYSGGGYSLFHIDLYRLSDASELMSFDFYEYVSADDFVTAIEWAGKFGDMNYLPDLPTVKISISQHIEKDENLRTFKFDFINFGDKLKNEFMAGLLA</sequence>
<evidence type="ECO:0000256" key="3">
    <source>
        <dbReference type="ARBA" id="ARBA00019010"/>
    </source>
</evidence>
<keyword evidence="9" id="KW-0460">Magnesium</keyword>
<protein>
    <recommendedName>
        <fullName evidence="3">tRNA threonylcarbamoyladenosine biosynthesis protein TsaE</fullName>
    </recommendedName>
    <alternativeName>
        <fullName evidence="10">t(6)A37 threonylcarbamoyladenosine biosynthesis protein TsaE</fullName>
    </alternativeName>
</protein>
<dbReference type="Proteomes" id="UP000178735">
    <property type="component" value="Unassembled WGS sequence"/>
</dbReference>
<gene>
    <name evidence="11" type="ORF">A2008_13265</name>
</gene>
<dbReference type="InterPro" id="IPR003442">
    <property type="entry name" value="T6A_TsaE"/>
</dbReference>
<dbReference type="NCBIfam" id="TIGR00150">
    <property type="entry name" value="T6A_YjeE"/>
    <property type="match status" value="1"/>
</dbReference>
<dbReference type="GO" id="GO:0002949">
    <property type="term" value="P:tRNA threonylcarbamoyladenosine modification"/>
    <property type="evidence" value="ECO:0007669"/>
    <property type="project" value="InterPro"/>
</dbReference>
<evidence type="ECO:0000313" key="12">
    <source>
        <dbReference type="Proteomes" id="UP000178735"/>
    </source>
</evidence>
<dbReference type="AlphaFoldDB" id="A0A1F7WYE1"/>
<keyword evidence="6" id="KW-0479">Metal-binding</keyword>
<dbReference type="Gene3D" id="3.40.50.300">
    <property type="entry name" value="P-loop containing nucleotide triphosphate hydrolases"/>
    <property type="match status" value="1"/>
</dbReference>
<dbReference type="PANTHER" id="PTHR33540">
    <property type="entry name" value="TRNA THREONYLCARBAMOYLADENOSINE BIOSYNTHESIS PROTEIN TSAE"/>
    <property type="match status" value="1"/>
</dbReference>
<dbReference type="SUPFAM" id="SSF52540">
    <property type="entry name" value="P-loop containing nucleoside triphosphate hydrolases"/>
    <property type="match status" value="1"/>
</dbReference>
<dbReference type="GO" id="GO:0016740">
    <property type="term" value="F:transferase activity"/>
    <property type="evidence" value="ECO:0007669"/>
    <property type="project" value="UniProtKB-KW"/>
</dbReference>
<name>A0A1F7WYE1_9BACT</name>
<evidence type="ECO:0000256" key="4">
    <source>
        <dbReference type="ARBA" id="ARBA00022490"/>
    </source>
</evidence>
<dbReference type="STRING" id="1817813.A2008_13265"/>
<proteinExistence type="inferred from homology"/>
<keyword evidence="8" id="KW-0067">ATP-binding</keyword>
<reference evidence="11 12" key="1">
    <citation type="journal article" date="2016" name="Nat. Commun.">
        <title>Thousands of microbial genomes shed light on interconnected biogeochemical processes in an aquifer system.</title>
        <authorList>
            <person name="Anantharaman K."/>
            <person name="Brown C.T."/>
            <person name="Hug L.A."/>
            <person name="Sharon I."/>
            <person name="Castelle C.J."/>
            <person name="Probst A.J."/>
            <person name="Thomas B.C."/>
            <person name="Singh A."/>
            <person name="Wilkins M.J."/>
            <person name="Karaoz U."/>
            <person name="Brodie E.L."/>
            <person name="Williams K.H."/>
            <person name="Hubbard S.S."/>
            <person name="Banfield J.F."/>
        </authorList>
    </citation>
    <scope>NUCLEOTIDE SEQUENCE [LARGE SCALE GENOMIC DNA]</scope>
</reference>
<evidence type="ECO:0000256" key="1">
    <source>
        <dbReference type="ARBA" id="ARBA00004496"/>
    </source>
</evidence>
<evidence type="ECO:0000256" key="9">
    <source>
        <dbReference type="ARBA" id="ARBA00022842"/>
    </source>
</evidence>
<evidence type="ECO:0000256" key="6">
    <source>
        <dbReference type="ARBA" id="ARBA00022723"/>
    </source>
</evidence>
<dbReference type="GO" id="GO:0005737">
    <property type="term" value="C:cytoplasm"/>
    <property type="evidence" value="ECO:0007669"/>
    <property type="project" value="UniProtKB-SubCell"/>
</dbReference>
<evidence type="ECO:0000313" key="11">
    <source>
        <dbReference type="EMBL" id="OGM07469.1"/>
    </source>
</evidence>
<accession>A0A1F7WYE1</accession>
<comment type="subcellular location">
    <subcellularLocation>
        <location evidence="1">Cytoplasm</location>
    </subcellularLocation>
</comment>
<dbReference type="Pfam" id="PF02367">
    <property type="entry name" value="TsaE"/>
    <property type="match status" value="1"/>
</dbReference>